<feature type="compositionally biased region" description="Polar residues" evidence="1">
    <location>
        <begin position="100"/>
        <end position="111"/>
    </location>
</feature>
<comment type="caution">
    <text evidence="4">The sequence shown here is derived from an EMBL/GenBank/DDBJ whole genome shotgun (WGS) entry which is preliminary data.</text>
</comment>
<keyword evidence="2" id="KW-0472">Membrane</keyword>
<protein>
    <submittedName>
        <fullName evidence="4">Uncharacterized protein</fullName>
    </submittedName>
</protein>
<evidence type="ECO:0000313" key="5">
    <source>
        <dbReference type="Proteomes" id="UP001154312"/>
    </source>
</evidence>
<reference evidence="4" key="1">
    <citation type="submission" date="2022-02" db="EMBL/GenBank/DDBJ databases">
        <authorList>
            <person name="Leng L."/>
        </authorList>
    </citation>
    <scope>NUCLEOTIDE SEQUENCE</scope>
    <source>
        <strain evidence="4">JI</strain>
    </source>
</reference>
<feature type="signal peptide" evidence="3">
    <location>
        <begin position="1"/>
        <end position="27"/>
    </location>
</feature>
<keyword evidence="3" id="KW-0732">Signal</keyword>
<name>A0A9X4GZM4_9FIRM</name>
<keyword evidence="2" id="KW-0812">Transmembrane</keyword>
<feature type="region of interest" description="Disordered" evidence="1">
    <location>
        <begin position="30"/>
        <end position="140"/>
    </location>
</feature>
<feature type="compositionally biased region" description="Low complexity" evidence="1">
    <location>
        <begin position="83"/>
        <end position="93"/>
    </location>
</feature>
<dbReference type="Proteomes" id="UP001154312">
    <property type="component" value="Unassembled WGS sequence"/>
</dbReference>
<evidence type="ECO:0000256" key="1">
    <source>
        <dbReference type="SAM" id="MobiDB-lite"/>
    </source>
</evidence>
<feature type="chain" id="PRO_5040976870" evidence="3">
    <location>
        <begin position="28"/>
        <end position="235"/>
    </location>
</feature>
<accession>A0A9X4GZM4</accession>
<feature type="compositionally biased region" description="Low complexity" evidence="1">
    <location>
        <begin position="30"/>
        <end position="66"/>
    </location>
</feature>
<feature type="transmembrane region" description="Helical" evidence="2">
    <location>
        <begin position="204"/>
        <end position="227"/>
    </location>
</feature>
<evidence type="ECO:0000256" key="3">
    <source>
        <dbReference type="SAM" id="SignalP"/>
    </source>
</evidence>
<proteinExistence type="predicted"/>
<evidence type="ECO:0000256" key="2">
    <source>
        <dbReference type="SAM" id="Phobius"/>
    </source>
</evidence>
<dbReference type="AlphaFoldDB" id="A0A9X4GZM4"/>
<gene>
    <name evidence="4" type="ORF">L7E55_11355</name>
</gene>
<dbReference type="EMBL" id="JAKOAV010000021">
    <property type="protein sequence ID" value="MDF9408947.1"/>
    <property type="molecule type" value="Genomic_DNA"/>
</dbReference>
<keyword evidence="2" id="KW-1133">Transmembrane helix</keyword>
<sequence>MSCLKKTLGLLVCLALVLSLLAGPALAKGFSSGGRSSFSSGSKSTSSGKSYSSSTSSYSSKSAKSGAADTAAPSSSGSQPTGASTSNSSSADTSKGKGYTTETQDFSTPRQGSPPALSQDYQTGKSGYSTGNSSYSTGKTSYNGTWDRTLSPESDRFPAQRQVGVFGSPPQPPYYYHNRYWSMPAWSHLFFTPNYYYTPWGYHYFMPSLLTWVIILGLLGLCGYLIYRHLKRSRK</sequence>
<organism evidence="4 5">
    <name type="scientific">Pelotomaculum isophthalicicum JI</name>
    <dbReference type="NCBI Taxonomy" id="947010"/>
    <lineage>
        <taxon>Bacteria</taxon>
        <taxon>Bacillati</taxon>
        <taxon>Bacillota</taxon>
        <taxon>Clostridia</taxon>
        <taxon>Eubacteriales</taxon>
        <taxon>Desulfotomaculaceae</taxon>
        <taxon>Pelotomaculum</taxon>
    </lineage>
</organism>
<feature type="compositionally biased region" description="Polar residues" evidence="1">
    <location>
        <begin position="72"/>
        <end position="82"/>
    </location>
</feature>
<keyword evidence="5" id="KW-1185">Reference proteome</keyword>
<evidence type="ECO:0000313" key="4">
    <source>
        <dbReference type="EMBL" id="MDF9408947.1"/>
    </source>
</evidence>
<dbReference type="RefSeq" id="WP_277444355.1">
    <property type="nucleotide sequence ID" value="NZ_JAKOAV010000021.1"/>
</dbReference>
<feature type="compositionally biased region" description="Low complexity" evidence="1">
    <location>
        <begin position="123"/>
        <end position="140"/>
    </location>
</feature>